<dbReference type="GO" id="GO:0000062">
    <property type="term" value="F:fatty-acyl-CoA binding"/>
    <property type="evidence" value="ECO:0007669"/>
    <property type="project" value="InterPro"/>
</dbReference>
<dbReference type="InterPro" id="IPR014352">
    <property type="entry name" value="FERM/acyl-CoA-bd_prot_sf"/>
</dbReference>
<dbReference type="RefSeq" id="XP_062876481.1">
    <property type="nucleotide sequence ID" value="XM_063020411.1"/>
</dbReference>
<dbReference type="PROSITE" id="PS51228">
    <property type="entry name" value="ACB_2"/>
    <property type="match status" value="1"/>
</dbReference>
<dbReference type="InterPro" id="IPR000582">
    <property type="entry name" value="Acyl-CoA-binding_protein"/>
</dbReference>
<reference evidence="3 4" key="1">
    <citation type="submission" date="2023-10" db="EMBL/GenBank/DDBJ databases">
        <title>Draft Genome Sequence of Candida saopaulonensis from a very Premature Infant with Sepsis.</title>
        <authorList>
            <person name="Ning Y."/>
            <person name="Dai R."/>
            <person name="Xiao M."/>
            <person name="Xu Y."/>
            <person name="Yan Q."/>
            <person name="Zhang L."/>
        </authorList>
    </citation>
    <scope>NUCLEOTIDE SEQUENCE [LARGE SCALE GENOMIC DNA]</scope>
    <source>
        <strain evidence="3 4">19XY460</strain>
    </source>
</reference>
<gene>
    <name evidence="3" type="ORF">PUMCH_001353</name>
</gene>
<evidence type="ECO:0000256" key="1">
    <source>
        <dbReference type="SAM" id="MobiDB-lite"/>
    </source>
</evidence>
<sequence>MDFTGKAKWQAWEDQKGKSSEEAESEYIALVDELTDKYT</sequence>
<evidence type="ECO:0000259" key="2">
    <source>
        <dbReference type="PROSITE" id="PS51228"/>
    </source>
</evidence>
<dbReference type="GeneID" id="88172419"/>
<name>A0AAX4H6L1_9ASCO</name>
<keyword evidence="4" id="KW-1185">Reference proteome</keyword>
<dbReference type="SUPFAM" id="SSF47027">
    <property type="entry name" value="Acyl-CoA binding protein"/>
    <property type="match status" value="1"/>
</dbReference>
<evidence type="ECO:0000313" key="3">
    <source>
        <dbReference type="EMBL" id="WPK24097.1"/>
    </source>
</evidence>
<dbReference type="Pfam" id="PF00887">
    <property type="entry name" value="ACBP"/>
    <property type="match status" value="1"/>
</dbReference>
<feature type="region of interest" description="Disordered" evidence="1">
    <location>
        <begin position="1"/>
        <end position="24"/>
    </location>
</feature>
<dbReference type="Proteomes" id="UP001338582">
    <property type="component" value="Chromosome 2"/>
</dbReference>
<organism evidence="3 4">
    <name type="scientific">Australozyma saopauloensis</name>
    <dbReference type="NCBI Taxonomy" id="291208"/>
    <lineage>
        <taxon>Eukaryota</taxon>
        <taxon>Fungi</taxon>
        <taxon>Dikarya</taxon>
        <taxon>Ascomycota</taxon>
        <taxon>Saccharomycotina</taxon>
        <taxon>Pichiomycetes</taxon>
        <taxon>Metschnikowiaceae</taxon>
        <taxon>Australozyma</taxon>
    </lineage>
</organism>
<dbReference type="Gene3D" id="1.20.80.10">
    <property type="match status" value="1"/>
</dbReference>
<dbReference type="InterPro" id="IPR035984">
    <property type="entry name" value="Acyl-CoA-binding_sf"/>
</dbReference>
<dbReference type="EMBL" id="CP138895">
    <property type="protein sequence ID" value="WPK24097.1"/>
    <property type="molecule type" value="Genomic_DNA"/>
</dbReference>
<protein>
    <recommendedName>
        <fullName evidence="2">ACB domain-containing protein</fullName>
    </recommendedName>
</protein>
<feature type="domain" description="ACB" evidence="2">
    <location>
        <begin position="1"/>
        <end position="39"/>
    </location>
</feature>
<dbReference type="KEGG" id="asau:88172419"/>
<accession>A0AAX4H6L1</accession>
<proteinExistence type="predicted"/>
<dbReference type="AlphaFoldDB" id="A0AAX4H6L1"/>
<evidence type="ECO:0000313" key="4">
    <source>
        <dbReference type="Proteomes" id="UP001338582"/>
    </source>
</evidence>
<feature type="compositionally biased region" description="Basic and acidic residues" evidence="1">
    <location>
        <begin position="11"/>
        <end position="21"/>
    </location>
</feature>